<protein>
    <submittedName>
        <fullName evidence="3">Transcriptional regulator, MerR family</fullName>
    </submittedName>
</protein>
<dbReference type="AlphaFoldDB" id="D1ARF9"/>
<evidence type="ECO:0000259" key="2">
    <source>
        <dbReference type="PROSITE" id="PS50937"/>
    </source>
</evidence>
<dbReference type="HOGENOM" id="CLU_065103_2_1_0"/>
<gene>
    <name evidence="3" type="ordered locus">Sterm_3611</name>
</gene>
<dbReference type="KEGG" id="str:Sterm_3611"/>
<dbReference type="PANTHER" id="PTHR30204">
    <property type="entry name" value="REDOX-CYCLING DRUG-SENSING TRANSCRIPTIONAL ACTIVATOR SOXR"/>
    <property type="match status" value="1"/>
</dbReference>
<dbReference type="InterPro" id="IPR029442">
    <property type="entry name" value="GyrI-like"/>
</dbReference>
<dbReference type="eggNOG" id="COG0789">
    <property type="taxonomic scope" value="Bacteria"/>
</dbReference>
<dbReference type="InterPro" id="IPR009061">
    <property type="entry name" value="DNA-bd_dom_put_sf"/>
</dbReference>
<dbReference type="PROSITE" id="PS50937">
    <property type="entry name" value="HTH_MERR_2"/>
    <property type="match status" value="1"/>
</dbReference>
<dbReference type="STRING" id="526218.Sterm_3611"/>
<reference evidence="4" key="1">
    <citation type="submission" date="2009-09" db="EMBL/GenBank/DDBJ databases">
        <title>The complete chromosome of Sebaldella termitidis ATCC 33386.</title>
        <authorList>
            <consortium name="US DOE Joint Genome Institute (JGI-PGF)"/>
            <person name="Lucas S."/>
            <person name="Copeland A."/>
            <person name="Lapidus A."/>
            <person name="Glavina del Rio T."/>
            <person name="Dalin E."/>
            <person name="Tice H."/>
            <person name="Bruce D."/>
            <person name="Goodwin L."/>
            <person name="Pitluck S."/>
            <person name="Kyrpides N."/>
            <person name="Mavromatis K."/>
            <person name="Ivanova N."/>
            <person name="Mikhailova N."/>
            <person name="Sims D."/>
            <person name="Meincke L."/>
            <person name="Brettin T."/>
            <person name="Detter J.C."/>
            <person name="Han C."/>
            <person name="Larimer F."/>
            <person name="Land M."/>
            <person name="Hauser L."/>
            <person name="Markowitz V."/>
            <person name="Cheng J.F."/>
            <person name="Hugenholtz P."/>
            <person name="Woyke T."/>
            <person name="Wu D."/>
            <person name="Eisen J.A."/>
        </authorList>
    </citation>
    <scope>NUCLEOTIDE SEQUENCE [LARGE SCALE GENOMIC DNA]</scope>
    <source>
        <strain evidence="4">ATCC 33386 / NCTC 11300</strain>
    </source>
</reference>
<dbReference type="InterPro" id="IPR000551">
    <property type="entry name" value="MerR-type_HTH_dom"/>
</dbReference>
<dbReference type="InterPro" id="IPR047057">
    <property type="entry name" value="MerR_fam"/>
</dbReference>
<organism evidence="3 4">
    <name type="scientific">Sebaldella termitidis (strain ATCC 33386 / NCTC 11300)</name>
    <dbReference type="NCBI Taxonomy" id="526218"/>
    <lineage>
        <taxon>Bacteria</taxon>
        <taxon>Fusobacteriati</taxon>
        <taxon>Fusobacteriota</taxon>
        <taxon>Fusobacteriia</taxon>
        <taxon>Fusobacteriales</taxon>
        <taxon>Leptotrichiaceae</taxon>
        <taxon>Sebaldella</taxon>
    </lineage>
</organism>
<dbReference type="InterPro" id="IPR011256">
    <property type="entry name" value="Reg_factor_effector_dom_sf"/>
</dbReference>
<dbReference type="EMBL" id="CP001739">
    <property type="protein sequence ID" value="ACZ10445.1"/>
    <property type="molecule type" value="Genomic_DNA"/>
</dbReference>
<proteinExistence type="predicted"/>
<sequence>MLPIGIFSKFCNVTTKTLRYYDEIGLLKPVYINNENGYRYYNTEQLVTVLVIKKLKLYGFSLEEISEIMKTPDDNDLFLFYMKKKQEDMQNKIKDYTHILTSLNKDIINLEKGVNIMAYLDDIQVSITETQPKNILFLRQKMNVSDYGGYLGRLYEIIMKDKYKTIGAPLSIHHDKEFDPENYDIEIAVPVEDKTEKTRELSGGLCATVLYKGPYSNLTSVYAKLIQWIETEGYKITNAPYEIYLTNPGTTAPENYMTEIYFPVAKK</sequence>
<dbReference type="SUPFAM" id="SSF46955">
    <property type="entry name" value="Putative DNA-binding domain"/>
    <property type="match status" value="1"/>
</dbReference>
<dbReference type="Pfam" id="PF13411">
    <property type="entry name" value="MerR_1"/>
    <property type="match status" value="1"/>
</dbReference>
<dbReference type="Gene3D" id="1.10.1660.10">
    <property type="match status" value="1"/>
</dbReference>
<evidence type="ECO:0000256" key="1">
    <source>
        <dbReference type="ARBA" id="ARBA00023125"/>
    </source>
</evidence>
<dbReference type="Gene3D" id="3.20.80.10">
    <property type="entry name" value="Regulatory factor, effector binding domain"/>
    <property type="match status" value="1"/>
</dbReference>
<keyword evidence="4" id="KW-1185">Reference proteome</keyword>
<dbReference type="GO" id="GO:0003700">
    <property type="term" value="F:DNA-binding transcription factor activity"/>
    <property type="evidence" value="ECO:0007669"/>
    <property type="project" value="InterPro"/>
</dbReference>
<dbReference type="PANTHER" id="PTHR30204:SF97">
    <property type="entry name" value="MERR FAMILY REGULATORY PROTEIN"/>
    <property type="match status" value="1"/>
</dbReference>
<keyword evidence="1" id="KW-0238">DNA-binding</keyword>
<dbReference type="GO" id="GO:0003677">
    <property type="term" value="F:DNA binding"/>
    <property type="evidence" value="ECO:0007669"/>
    <property type="project" value="UniProtKB-KW"/>
</dbReference>
<evidence type="ECO:0000313" key="4">
    <source>
        <dbReference type="Proteomes" id="UP000000845"/>
    </source>
</evidence>
<name>D1ARF9_SEBTE</name>
<dbReference type="eggNOG" id="COG4978">
    <property type="taxonomic scope" value="Bacteria"/>
</dbReference>
<evidence type="ECO:0000313" key="3">
    <source>
        <dbReference type="EMBL" id="ACZ10445.1"/>
    </source>
</evidence>
<dbReference type="SUPFAM" id="SSF55136">
    <property type="entry name" value="Probable bacterial effector-binding domain"/>
    <property type="match status" value="1"/>
</dbReference>
<dbReference type="RefSeq" id="WP_012863027.1">
    <property type="nucleotide sequence ID" value="NC_013517.1"/>
</dbReference>
<reference evidence="3 4" key="2">
    <citation type="journal article" date="2010" name="Stand. Genomic Sci.">
        <title>Complete genome sequence of Sebaldella termitidis type strain (NCTC 11300).</title>
        <authorList>
            <person name="Harmon-Smith M."/>
            <person name="Celia L."/>
            <person name="Chertkov O."/>
            <person name="Lapidus A."/>
            <person name="Copeland A."/>
            <person name="Glavina Del Rio T."/>
            <person name="Nolan M."/>
            <person name="Lucas S."/>
            <person name="Tice H."/>
            <person name="Cheng J.F."/>
            <person name="Han C."/>
            <person name="Detter J.C."/>
            <person name="Bruce D."/>
            <person name="Goodwin L."/>
            <person name="Pitluck S."/>
            <person name="Pati A."/>
            <person name="Liolios K."/>
            <person name="Ivanova N."/>
            <person name="Mavromatis K."/>
            <person name="Mikhailova N."/>
            <person name="Chen A."/>
            <person name="Palaniappan K."/>
            <person name="Land M."/>
            <person name="Hauser L."/>
            <person name="Chang Y.J."/>
            <person name="Jeffries C.D."/>
            <person name="Brettin T."/>
            <person name="Goker M."/>
            <person name="Beck B."/>
            <person name="Bristow J."/>
            <person name="Eisen J.A."/>
            <person name="Markowitz V."/>
            <person name="Hugenholtz P."/>
            <person name="Kyrpides N.C."/>
            <person name="Klenk H.P."/>
            <person name="Chen F."/>
        </authorList>
    </citation>
    <scope>NUCLEOTIDE SEQUENCE [LARGE SCALE GENOMIC DNA]</scope>
    <source>
        <strain evidence="4">ATCC 33386 / NCTC 11300</strain>
    </source>
</reference>
<dbReference type="SMART" id="SM00422">
    <property type="entry name" value="HTH_MERR"/>
    <property type="match status" value="1"/>
</dbReference>
<feature type="domain" description="HTH merR-type" evidence="2">
    <location>
        <begin position="1"/>
        <end position="71"/>
    </location>
</feature>
<dbReference type="SMART" id="SM00871">
    <property type="entry name" value="AraC_E_bind"/>
    <property type="match status" value="1"/>
</dbReference>
<dbReference type="InterPro" id="IPR010499">
    <property type="entry name" value="AraC_E-bd"/>
</dbReference>
<dbReference type="CDD" id="cd01107">
    <property type="entry name" value="HTH_BmrR"/>
    <property type="match status" value="1"/>
</dbReference>
<dbReference type="Pfam" id="PF06445">
    <property type="entry name" value="GyrI-like"/>
    <property type="match status" value="1"/>
</dbReference>
<dbReference type="PROSITE" id="PS00552">
    <property type="entry name" value="HTH_MERR_1"/>
    <property type="match status" value="1"/>
</dbReference>
<dbReference type="Proteomes" id="UP000000845">
    <property type="component" value="Chromosome"/>
</dbReference>
<accession>D1ARF9</accession>